<organism evidence="5 6">
    <name type="scientific">Chitinophaga horti</name>
    <dbReference type="NCBI Taxonomy" id="2920382"/>
    <lineage>
        <taxon>Bacteria</taxon>
        <taxon>Pseudomonadati</taxon>
        <taxon>Bacteroidota</taxon>
        <taxon>Chitinophagia</taxon>
        <taxon>Chitinophagales</taxon>
        <taxon>Chitinophagaceae</taxon>
        <taxon>Chitinophaga</taxon>
    </lineage>
</organism>
<evidence type="ECO:0000256" key="2">
    <source>
        <dbReference type="SAM" id="Phobius"/>
    </source>
</evidence>
<protein>
    <recommendedName>
        <fullName evidence="4">Two component regulator three Y domain-containing protein</fullName>
    </recommendedName>
</protein>
<reference evidence="5" key="1">
    <citation type="submission" date="2022-10" db="EMBL/GenBank/DDBJ databases">
        <title>Chitinophaga sp. nov., isolated from soil.</title>
        <authorList>
            <person name="Jeon C.O."/>
        </authorList>
    </citation>
    <scope>NUCLEOTIDE SEQUENCE</scope>
    <source>
        <strain evidence="5">R8</strain>
    </source>
</reference>
<dbReference type="SUPFAM" id="SSF63829">
    <property type="entry name" value="Calcium-dependent phosphotriesterase"/>
    <property type="match status" value="3"/>
</dbReference>
<keyword evidence="2" id="KW-0472">Membrane</keyword>
<dbReference type="InterPro" id="IPR011123">
    <property type="entry name" value="Y_Y_Y"/>
</dbReference>
<evidence type="ECO:0000256" key="1">
    <source>
        <dbReference type="ARBA" id="ARBA00022553"/>
    </source>
</evidence>
<dbReference type="PANTHER" id="PTHR43547:SF2">
    <property type="entry name" value="HYBRID SIGNAL TRANSDUCTION HISTIDINE KINASE C"/>
    <property type="match status" value="1"/>
</dbReference>
<keyword evidence="1" id="KW-0597">Phosphoprotein</keyword>
<evidence type="ECO:0000313" key="5">
    <source>
        <dbReference type="EMBL" id="UYQ92608.1"/>
    </source>
</evidence>
<keyword evidence="6" id="KW-1185">Reference proteome</keyword>
<feature type="domain" description="Two component regulator three Y" evidence="4">
    <location>
        <begin position="719"/>
        <end position="782"/>
    </location>
</feature>
<feature type="chain" id="PRO_5045622432" description="Two component regulator three Y domain-containing protein" evidence="3">
    <location>
        <begin position="20"/>
        <end position="1017"/>
    </location>
</feature>
<dbReference type="InterPro" id="IPR011110">
    <property type="entry name" value="Reg_prop"/>
</dbReference>
<keyword evidence="2" id="KW-0812">Transmembrane</keyword>
<feature type="signal peptide" evidence="3">
    <location>
        <begin position="1"/>
        <end position="19"/>
    </location>
</feature>
<evidence type="ECO:0000256" key="3">
    <source>
        <dbReference type="SAM" id="SignalP"/>
    </source>
</evidence>
<dbReference type="Proteomes" id="UP001162741">
    <property type="component" value="Chromosome"/>
</dbReference>
<dbReference type="PANTHER" id="PTHR43547">
    <property type="entry name" value="TWO-COMPONENT HISTIDINE KINASE"/>
    <property type="match status" value="1"/>
</dbReference>
<dbReference type="Gene3D" id="2.60.40.10">
    <property type="entry name" value="Immunoglobulins"/>
    <property type="match status" value="1"/>
</dbReference>
<sequence length="1017" mass="117103">MKRLPLLLFLFVLASDVFAQQAGQYVFERLTTANGLSSNIIQAIVQDVRGYIWLASNNGLQRYDGNRFITFNHQPGNLHPFENDFVGFVYEDARHRLWVGTGDNKVGIFDTRTFKFKEVPVKWRMNNTIFIIKRLTDVQGNLVMTTIDNGVYLYDSVRNVFNQSEDFLKVPKGWRPNTIVDDKKDGKLWMSCAEGLVMYDPKTNNINYRGHNPDKNPFITRFAENKHTHWLHLDQHRRLSFVTWEPDKPGPWVCVFDLASNNSKNYSLAKEIGLGYHEVFGPMEQRNGRLWFHGLPFLAEYTGDSTQPFIPIRNEYLTEQSIRFDRVERVYEDREQNLWVATDNGLYLFNPDAEVFKNMYPQRYGEKPAEAAIQAICKASDGLVWIGSWGGGLYFYDKDMNPAPAPEGLDGSNAHMIWHILEQKDKQRMWIGMQAGELLVYDRATKKGQYFRPPEIKGSTIREMVEDRDGNIWFGTQSGYIVKWDKKASGGDATKGFTLVMREGLVHEMYCDREGFLWIGSMGYGCFRMDPRTHKILNRYHTEAEPGRRLYENTPQDILQYDDTTFIVSTGAINIINTRTGAIRILSTQHGLPSNSVYEMEKDQQGDVWLGLANGLCRFNVEKDIFTLFDRRDGIRHDNFSSIGSARMADGSLIFTTDHNFVMFDPARMRQRAAPRDAVITLFGLENHPLLVDSLMQLDQVVLPHDRTSITIGFSALTYLNQQKLAYYYQLEGQDKEWIRADGRQQAIYNYLPPGRYVFKVKTQNGDGLFSEEEAMLNIYVKAPFWRTWWFYGALALLFTGILYWIDRERIKRILGLQKMRSQIAGNLHTAVNTTLNNINLLSEMAKIKADKDVSLSKEYIEQISEKSREMIDAMDDVLWSIQPENDSMQKTLLRINEFSDGLQSSHGVTVKMEVDNKVTGLTLDMKIRQDIYFLYKDALSYIVQYAEGTTVLVNMDLVKSRFLLKIHAPGPFTVVEAAADARYFEAMQQRAAQLPALLDIQTDKRGIAVILQVPVR</sequence>
<dbReference type="InterPro" id="IPR013783">
    <property type="entry name" value="Ig-like_fold"/>
</dbReference>
<accession>A0ABY6IZA0</accession>
<keyword evidence="3" id="KW-0732">Signal</keyword>
<dbReference type="InterPro" id="IPR015943">
    <property type="entry name" value="WD40/YVTN_repeat-like_dom_sf"/>
</dbReference>
<dbReference type="EMBL" id="CP107006">
    <property type="protein sequence ID" value="UYQ92608.1"/>
    <property type="molecule type" value="Genomic_DNA"/>
</dbReference>
<dbReference type="Gene3D" id="2.130.10.10">
    <property type="entry name" value="YVTN repeat-like/Quinoprotein amine dehydrogenase"/>
    <property type="match status" value="2"/>
</dbReference>
<gene>
    <name evidence="5" type="ORF">MKQ68_21230</name>
</gene>
<evidence type="ECO:0000313" key="6">
    <source>
        <dbReference type="Proteomes" id="UP001162741"/>
    </source>
</evidence>
<name>A0ABY6IZA0_9BACT</name>
<proteinExistence type="predicted"/>
<dbReference type="Pfam" id="PF07494">
    <property type="entry name" value="Reg_prop"/>
    <property type="match status" value="2"/>
</dbReference>
<evidence type="ECO:0000259" key="4">
    <source>
        <dbReference type="Pfam" id="PF07495"/>
    </source>
</evidence>
<feature type="transmembrane region" description="Helical" evidence="2">
    <location>
        <begin position="789"/>
        <end position="806"/>
    </location>
</feature>
<dbReference type="Gene3D" id="6.10.250.2870">
    <property type="match status" value="1"/>
</dbReference>
<dbReference type="Pfam" id="PF07495">
    <property type="entry name" value="Y_Y_Y"/>
    <property type="match status" value="1"/>
</dbReference>
<keyword evidence="2" id="KW-1133">Transmembrane helix</keyword>
<dbReference type="RefSeq" id="WP_264280848.1">
    <property type="nucleotide sequence ID" value="NZ_CP107006.1"/>
</dbReference>